<reference evidence="1" key="2">
    <citation type="submission" date="2021-04" db="EMBL/GenBank/DDBJ databases">
        <authorList>
            <person name="Gilroy R."/>
        </authorList>
    </citation>
    <scope>NUCLEOTIDE SEQUENCE</scope>
    <source>
        <strain evidence="1">ChiHjej13B12-4958</strain>
    </source>
</reference>
<dbReference type="Proteomes" id="UP000823858">
    <property type="component" value="Unassembled WGS sequence"/>
</dbReference>
<evidence type="ECO:0008006" key="3">
    <source>
        <dbReference type="Google" id="ProtNLM"/>
    </source>
</evidence>
<evidence type="ECO:0000313" key="2">
    <source>
        <dbReference type="Proteomes" id="UP000823858"/>
    </source>
</evidence>
<dbReference type="InterPro" id="IPR015943">
    <property type="entry name" value="WD40/YVTN_repeat-like_dom_sf"/>
</dbReference>
<dbReference type="EMBL" id="DWVP01000001">
    <property type="protein sequence ID" value="HJC83970.1"/>
    <property type="molecule type" value="Genomic_DNA"/>
</dbReference>
<accession>A0A9D2TP47</accession>
<protein>
    <recommendedName>
        <fullName evidence="3">Secreted protein</fullName>
    </recommendedName>
</protein>
<proteinExistence type="predicted"/>
<name>A0A9D2TP47_9CORY</name>
<dbReference type="SUPFAM" id="SSF50969">
    <property type="entry name" value="YVTN repeat-like/Quinoprotein amine dehydrogenase"/>
    <property type="match status" value="1"/>
</dbReference>
<dbReference type="Gene3D" id="2.130.10.10">
    <property type="entry name" value="YVTN repeat-like/Quinoprotein amine dehydrogenase"/>
    <property type="match status" value="1"/>
</dbReference>
<evidence type="ECO:0000313" key="1">
    <source>
        <dbReference type="EMBL" id="HJC83970.1"/>
    </source>
</evidence>
<dbReference type="InterPro" id="IPR011044">
    <property type="entry name" value="Quino_amine_DH_bsu"/>
</dbReference>
<sequence>MVSHDGNLVLFGDGDGTMQRFSTDDLLALSGDDPAPEATVDETEPHHGVAVELSDGTFVHTEGTEEYRDTVTAVDADGEEIASSSDCPGVHGEAAAADDVLAFGCEDGILIFDDREFTKVDAPDSYGRIGDQAGSEVSPVVLGDYKVEEDLDDDEIERPERVSLTNTATGEPQLVDLDASYSFRSLGRGPDGEALVLGTDGKLHVIDPESGDVTDSWEVIDPWEEPVEWQEPSPTLFVQGDRAYVTEPETNEIHAVDLSTGEVVGSVELDDAPNELTGVTG</sequence>
<organism evidence="1 2">
    <name type="scientific">Candidatus Corynebacterium faecigallinarum</name>
    <dbReference type="NCBI Taxonomy" id="2838528"/>
    <lineage>
        <taxon>Bacteria</taxon>
        <taxon>Bacillati</taxon>
        <taxon>Actinomycetota</taxon>
        <taxon>Actinomycetes</taxon>
        <taxon>Mycobacteriales</taxon>
        <taxon>Corynebacteriaceae</taxon>
        <taxon>Corynebacterium</taxon>
    </lineage>
</organism>
<comment type="caution">
    <text evidence="1">The sequence shown here is derived from an EMBL/GenBank/DDBJ whole genome shotgun (WGS) entry which is preliminary data.</text>
</comment>
<reference evidence="1" key="1">
    <citation type="journal article" date="2021" name="PeerJ">
        <title>Extensive microbial diversity within the chicken gut microbiome revealed by metagenomics and culture.</title>
        <authorList>
            <person name="Gilroy R."/>
            <person name="Ravi A."/>
            <person name="Getino M."/>
            <person name="Pursley I."/>
            <person name="Horton D.L."/>
            <person name="Alikhan N.F."/>
            <person name="Baker D."/>
            <person name="Gharbi K."/>
            <person name="Hall N."/>
            <person name="Watson M."/>
            <person name="Adriaenssens E.M."/>
            <person name="Foster-Nyarko E."/>
            <person name="Jarju S."/>
            <person name="Secka A."/>
            <person name="Antonio M."/>
            <person name="Oren A."/>
            <person name="Chaudhuri R.R."/>
            <person name="La Ragione R."/>
            <person name="Hildebrand F."/>
            <person name="Pallen M.J."/>
        </authorList>
    </citation>
    <scope>NUCLEOTIDE SEQUENCE</scope>
    <source>
        <strain evidence="1">ChiHjej13B12-4958</strain>
    </source>
</reference>
<gene>
    <name evidence="1" type="ORF">H9751_00120</name>
</gene>
<dbReference type="AlphaFoldDB" id="A0A9D2TP47"/>